<dbReference type="AlphaFoldDB" id="A0A370THD9"/>
<feature type="region of interest" description="Disordered" evidence="4">
    <location>
        <begin position="130"/>
        <end position="155"/>
    </location>
</feature>
<evidence type="ECO:0000256" key="4">
    <source>
        <dbReference type="SAM" id="MobiDB-lite"/>
    </source>
</evidence>
<evidence type="ECO:0000256" key="2">
    <source>
        <dbReference type="PROSITE-ProRule" id="PRU00285"/>
    </source>
</evidence>
<comment type="similarity">
    <text evidence="2 3">Belongs to the small heat shock protein (HSP20) family.</text>
</comment>
<keyword evidence="7" id="KW-1185">Reference proteome</keyword>
<evidence type="ECO:0000259" key="5">
    <source>
        <dbReference type="PROSITE" id="PS01031"/>
    </source>
</evidence>
<name>A0A370THD9_9HELO</name>
<evidence type="ECO:0000256" key="3">
    <source>
        <dbReference type="RuleBase" id="RU003616"/>
    </source>
</evidence>
<evidence type="ECO:0000313" key="6">
    <source>
        <dbReference type="EMBL" id="RDL34614.1"/>
    </source>
</evidence>
<keyword evidence="1" id="KW-0346">Stress response</keyword>
<dbReference type="InterPro" id="IPR031107">
    <property type="entry name" value="Small_HSP"/>
</dbReference>
<evidence type="ECO:0000256" key="1">
    <source>
        <dbReference type="ARBA" id="ARBA00023016"/>
    </source>
</evidence>
<comment type="caution">
    <text evidence="6">The sequence shown here is derived from an EMBL/GenBank/DDBJ whole genome shotgun (WGS) entry which is preliminary data.</text>
</comment>
<dbReference type="InterPro" id="IPR002068">
    <property type="entry name" value="A-crystallin/Hsp20_dom"/>
</dbReference>
<gene>
    <name evidence="6" type="ORF">BP5553_07742</name>
</gene>
<evidence type="ECO:0000313" key="7">
    <source>
        <dbReference type="Proteomes" id="UP000254866"/>
    </source>
</evidence>
<dbReference type="RefSeq" id="XP_031867596.1">
    <property type="nucleotide sequence ID" value="XM_032016365.1"/>
</dbReference>
<reference evidence="6 7" key="1">
    <citation type="journal article" date="2018" name="IMA Fungus">
        <title>IMA Genome-F 9: Draft genome sequence of Annulohypoxylon stygium, Aspergillus mulundensis, Berkeleyomyces basicola (syn. Thielaviopsis basicola), Ceratocystis smalleyi, two Cercospora beticola strains, Coleophoma cylindrospora, Fusarium fracticaudum, Phialophora cf. hyalina, and Morchella septimelata.</title>
        <authorList>
            <person name="Wingfield B.D."/>
            <person name="Bills G.F."/>
            <person name="Dong Y."/>
            <person name="Huang W."/>
            <person name="Nel W.J."/>
            <person name="Swalarsk-Parry B.S."/>
            <person name="Vaghefi N."/>
            <person name="Wilken P.M."/>
            <person name="An Z."/>
            <person name="de Beer Z.W."/>
            <person name="De Vos L."/>
            <person name="Chen L."/>
            <person name="Duong T.A."/>
            <person name="Gao Y."/>
            <person name="Hammerbacher A."/>
            <person name="Kikkert J.R."/>
            <person name="Li Y."/>
            <person name="Li H."/>
            <person name="Li K."/>
            <person name="Li Q."/>
            <person name="Liu X."/>
            <person name="Ma X."/>
            <person name="Naidoo K."/>
            <person name="Pethybridge S.J."/>
            <person name="Sun J."/>
            <person name="Steenkamp E.T."/>
            <person name="van der Nest M.A."/>
            <person name="van Wyk S."/>
            <person name="Wingfield M.J."/>
            <person name="Xiong C."/>
            <person name="Yue Q."/>
            <person name="Zhang X."/>
        </authorList>
    </citation>
    <scope>NUCLEOTIDE SEQUENCE [LARGE SCALE GENOMIC DNA]</scope>
    <source>
        <strain evidence="6 7">BP 5553</strain>
    </source>
</reference>
<dbReference type="SUPFAM" id="SSF49764">
    <property type="entry name" value="HSP20-like chaperones"/>
    <property type="match status" value="1"/>
</dbReference>
<dbReference type="InterPro" id="IPR008978">
    <property type="entry name" value="HSP20-like_chaperone"/>
</dbReference>
<dbReference type="Gene3D" id="2.60.40.790">
    <property type="match status" value="1"/>
</dbReference>
<sequence length="243" mass="26686">MALLSPGNQQTKLFSSMQSYRALTRLPIQQASRRLIRPKTARKMSLWPRSALSSEPSFGSLFRLLDEFDNYHGGSVSGKVALPKGFNPKFDIKENKGDYELHGELPGVDQKNVNIEFTDANTLTIRGHVERSYEEGTPPKGSIEGPSRAGAIEGKKPHKATVEDEGGSAVQQTTQQQAVQKQPETSGAGKIWVSERSVGDFSRSFSFPDRVDQDHVHASMKNGILSVVVPKAKKAEARKIPIS</sequence>
<dbReference type="EMBL" id="NPIC01000007">
    <property type="protein sequence ID" value="RDL34614.1"/>
    <property type="molecule type" value="Genomic_DNA"/>
</dbReference>
<dbReference type="Pfam" id="PF00011">
    <property type="entry name" value="HSP20"/>
    <property type="match status" value="1"/>
</dbReference>
<protein>
    <recommendedName>
        <fullName evidence="5">SHSP domain-containing protein</fullName>
    </recommendedName>
</protein>
<dbReference type="STRING" id="2656787.A0A370THD9"/>
<dbReference type="OrthoDB" id="1431247at2759"/>
<dbReference type="PANTHER" id="PTHR11527">
    <property type="entry name" value="HEAT-SHOCK PROTEIN 20 FAMILY MEMBER"/>
    <property type="match status" value="1"/>
</dbReference>
<proteinExistence type="inferred from homology"/>
<dbReference type="GeneID" id="43600591"/>
<accession>A0A370THD9</accession>
<feature type="domain" description="SHSP" evidence="5">
    <location>
        <begin position="81"/>
        <end position="243"/>
    </location>
</feature>
<dbReference type="PROSITE" id="PS01031">
    <property type="entry name" value="SHSP"/>
    <property type="match status" value="1"/>
</dbReference>
<dbReference type="Proteomes" id="UP000254866">
    <property type="component" value="Unassembled WGS sequence"/>
</dbReference>
<dbReference type="CDD" id="cd06464">
    <property type="entry name" value="ACD_sHsps-like"/>
    <property type="match status" value="1"/>
</dbReference>
<organism evidence="6 7">
    <name type="scientific">Venustampulla echinocandica</name>
    <dbReference type="NCBI Taxonomy" id="2656787"/>
    <lineage>
        <taxon>Eukaryota</taxon>
        <taxon>Fungi</taxon>
        <taxon>Dikarya</taxon>
        <taxon>Ascomycota</taxon>
        <taxon>Pezizomycotina</taxon>
        <taxon>Leotiomycetes</taxon>
        <taxon>Helotiales</taxon>
        <taxon>Pleuroascaceae</taxon>
        <taxon>Venustampulla</taxon>
    </lineage>
</organism>